<proteinExistence type="predicted"/>
<comment type="caution">
    <text evidence="2">The sequence shown here is derived from an EMBL/GenBank/DDBJ whole genome shotgun (WGS) entry which is preliminary data.</text>
</comment>
<dbReference type="RefSeq" id="WP_186860801.1">
    <property type="nucleotide sequence ID" value="NZ_JACOOO010000040.1"/>
</dbReference>
<keyword evidence="3" id="KW-1185">Reference proteome</keyword>
<dbReference type="EMBL" id="JACOOO010000040">
    <property type="protein sequence ID" value="MBC5630499.1"/>
    <property type="molecule type" value="Genomic_DNA"/>
</dbReference>
<evidence type="ECO:0000313" key="2">
    <source>
        <dbReference type="EMBL" id="MBC5630499.1"/>
    </source>
</evidence>
<dbReference type="Proteomes" id="UP000596929">
    <property type="component" value="Unassembled WGS sequence"/>
</dbReference>
<accession>A0ABR7DGH7</accession>
<name>A0ABR7DGH7_9CLOT</name>
<sequence>MRKRLFSLILIAGILTSCSTGDTKEPKKVDSNNSEIENASEESTELTNRNNLNYPKDSHDEIISNDISRESQVEDSNNINDSDKQNTTSSIRENQDSNISNESVPPNTQQGTTEEVIEDKYYIIIKEAWQRQNDYIESIDDAKVKQSIQTAQSAAIMESNRLIMEYPEDSQTIESSLKRVLNGE</sequence>
<gene>
    <name evidence="2" type="ORF">H8S20_16700</name>
</gene>
<organism evidence="2 3">
    <name type="scientific">Clostridium hominis</name>
    <dbReference type="NCBI Taxonomy" id="2763036"/>
    <lineage>
        <taxon>Bacteria</taxon>
        <taxon>Bacillati</taxon>
        <taxon>Bacillota</taxon>
        <taxon>Clostridia</taxon>
        <taxon>Eubacteriales</taxon>
        <taxon>Clostridiaceae</taxon>
        <taxon>Clostridium</taxon>
    </lineage>
</organism>
<feature type="compositionally biased region" description="Polar residues" evidence="1">
    <location>
        <begin position="74"/>
        <end position="113"/>
    </location>
</feature>
<protein>
    <recommendedName>
        <fullName evidence="4">Lipoprotein</fullName>
    </recommendedName>
</protein>
<evidence type="ECO:0000313" key="3">
    <source>
        <dbReference type="Proteomes" id="UP000596929"/>
    </source>
</evidence>
<feature type="region of interest" description="Disordered" evidence="1">
    <location>
        <begin position="20"/>
        <end position="113"/>
    </location>
</feature>
<evidence type="ECO:0008006" key="4">
    <source>
        <dbReference type="Google" id="ProtNLM"/>
    </source>
</evidence>
<reference evidence="2 3" key="1">
    <citation type="submission" date="2020-08" db="EMBL/GenBank/DDBJ databases">
        <title>Genome public.</title>
        <authorList>
            <person name="Liu C."/>
            <person name="Sun Q."/>
        </authorList>
    </citation>
    <scope>NUCLEOTIDE SEQUENCE [LARGE SCALE GENOMIC DNA]</scope>
    <source>
        <strain evidence="2 3">NSJ-6</strain>
    </source>
</reference>
<evidence type="ECO:0000256" key="1">
    <source>
        <dbReference type="SAM" id="MobiDB-lite"/>
    </source>
</evidence>
<dbReference type="PROSITE" id="PS51257">
    <property type="entry name" value="PROKAR_LIPOPROTEIN"/>
    <property type="match status" value="1"/>
</dbReference>
<feature type="compositionally biased region" description="Basic and acidic residues" evidence="1">
    <location>
        <begin position="56"/>
        <end position="72"/>
    </location>
</feature>